<gene>
    <name evidence="9" type="ORF">CIK91_11825</name>
</gene>
<dbReference type="PROSITE" id="PS51257">
    <property type="entry name" value="PROKAR_LIPOPROTEIN"/>
    <property type="match status" value="1"/>
</dbReference>
<dbReference type="InterPro" id="IPR019734">
    <property type="entry name" value="TPR_rpt"/>
</dbReference>
<sequence length="546" mass="63594">MIKINKNIRKKIMATGIIPLALLLLTSCGDFLKEYSQDTDYVRSWRDLDELLIGSGYQNIISADLLSLTNDNQYFIHFLADELDEYDGPSHEKGSMEYDGKERVFGYYTWQARSGQNDTYTGFNKENDSWAEYYRLINVANNVIESAKTLDDNTEEQRKGKLKVCGEAHFLRAYYYFMLTNFYGKAYDPATASTDLAVPIKTSQEVEDRFFSRNTVQECYDLILSDLLSSEKELEEYGTQTSKYRASTTAVHLLLSRVYLYMQNWEKAAEYAQKTINEHPSLANLKVMSHTSGIISQTSPELIFSMGSNSVMEYTMNEAKSFTISQHIYDMYGDDDLRKTQYIWTNGKFHGYKKHPANTNALKTEDGEEKISEDDVNYYFNGYYYGLQKQFNDVSDKNFFRSSEAYLNLAEAMAYMGKETEARNAVNTLRKYRFTDGADYEITSTGNKLIEDIRDERERELLLEGHRWFDLRRYAVNTKYQQKTEITHHYYYYEDRQSDVIKSMCTFKLSADDWGWVLPLPQSVIDYNVGMPQNTRGERTYTTITL</sequence>
<dbReference type="InterPro" id="IPR033985">
    <property type="entry name" value="SusD-like_N"/>
</dbReference>
<evidence type="ECO:0000256" key="5">
    <source>
        <dbReference type="ARBA" id="ARBA00023237"/>
    </source>
</evidence>
<feature type="repeat" description="TPR" evidence="6">
    <location>
        <begin position="249"/>
        <end position="282"/>
    </location>
</feature>
<dbReference type="PROSITE" id="PS50005">
    <property type="entry name" value="TPR"/>
    <property type="match status" value="1"/>
</dbReference>
<proteinExistence type="inferred from homology"/>
<dbReference type="Pfam" id="PF14322">
    <property type="entry name" value="SusD-like_3"/>
    <property type="match status" value="1"/>
</dbReference>
<organism evidence="9 10">
    <name type="scientific">Segatella bryantii</name>
    <name type="common">Prevotella bryantii</name>
    <dbReference type="NCBI Taxonomy" id="77095"/>
    <lineage>
        <taxon>Bacteria</taxon>
        <taxon>Pseudomonadati</taxon>
        <taxon>Bacteroidota</taxon>
        <taxon>Bacteroidia</taxon>
        <taxon>Bacteroidales</taxon>
        <taxon>Prevotellaceae</taxon>
        <taxon>Segatella</taxon>
    </lineage>
</organism>
<dbReference type="Gene3D" id="1.25.40.390">
    <property type="match status" value="1"/>
</dbReference>
<evidence type="ECO:0000259" key="7">
    <source>
        <dbReference type="Pfam" id="PF07980"/>
    </source>
</evidence>
<dbReference type="SUPFAM" id="SSF48452">
    <property type="entry name" value="TPR-like"/>
    <property type="match status" value="1"/>
</dbReference>
<dbReference type="InterPro" id="IPR012944">
    <property type="entry name" value="SusD_RagB_dom"/>
</dbReference>
<comment type="caution">
    <text evidence="9">The sequence shown here is derived from an EMBL/GenBank/DDBJ whole genome shotgun (WGS) entry which is preliminary data.</text>
</comment>
<dbReference type="RefSeq" id="WP_094448986.1">
    <property type="nucleotide sequence ID" value="NZ_CP091802.1"/>
</dbReference>
<evidence type="ECO:0000256" key="6">
    <source>
        <dbReference type="PROSITE-ProRule" id="PRU00339"/>
    </source>
</evidence>
<dbReference type="Proteomes" id="UP000216189">
    <property type="component" value="Unassembled WGS sequence"/>
</dbReference>
<accession>A0ABX4EGC6</accession>
<dbReference type="InterPro" id="IPR011990">
    <property type="entry name" value="TPR-like_helical_dom_sf"/>
</dbReference>
<name>A0ABX4EGC6_SEGBR</name>
<evidence type="ECO:0000256" key="2">
    <source>
        <dbReference type="ARBA" id="ARBA00006275"/>
    </source>
</evidence>
<protein>
    <submittedName>
        <fullName evidence="9">RagB/SusD family nutrient uptake outer membrane protein</fullName>
    </submittedName>
</protein>
<reference evidence="9 10" key="1">
    <citation type="submission" date="2017-08" db="EMBL/GenBank/DDBJ databases">
        <title>Comparative genomics of non-oral Prevotella species.</title>
        <authorList>
            <person name="Accetto T."/>
            <person name="Nograsek B."/>
            <person name="Avgustin G."/>
        </authorList>
    </citation>
    <scope>NUCLEOTIDE SEQUENCE [LARGE SCALE GENOMIC DNA]</scope>
    <source>
        <strain evidence="9 10">TC1-1</strain>
    </source>
</reference>
<evidence type="ECO:0000259" key="8">
    <source>
        <dbReference type="Pfam" id="PF14322"/>
    </source>
</evidence>
<comment type="subcellular location">
    <subcellularLocation>
        <location evidence="1">Cell outer membrane</location>
    </subcellularLocation>
</comment>
<comment type="similarity">
    <text evidence="2">Belongs to the SusD family.</text>
</comment>
<feature type="domain" description="SusD-like N-terminal" evidence="8">
    <location>
        <begin position="86"/>
        <end position="260"/>
    </location>
</feature>
<keyword evidence="10" id="KW-1185">Reference proteome</keyword>
<keyword evidence="3" id="KW-0732">Signal</keyword>
<dbReference type="EMBL" id="NPJF01000059">
    <property type="protein sequence ID" value="OYP53652.1"/>
    <property type="molecule type" value="Genomic_DNA"/>
</dbReference>
<keyword evidence="5" id="KW-0998">Cell outer membrane</keyword>
<evidence type="ECO:0000313" key="10">
    <source>
        <dbReference type="Proteomes" id="UP000216189"/>
    </source>
</evidence>
<evidence type="ECO:0000256" key="1">
    <source>
        <dbReference type="ARBA" id="ARBA00004442"/>
    </source>
</evidence>
<feature type="domain" description="RagB/SusD" evidence="7">
    <location>
        <begin position="313"/>
        <end position="534"/>
    </location>
</feature>
<evidence type="ECO:0000256" key="3">
    <source>
        <dbReference type="ARBA" id="ARBA00022729"/>
    </source>
</evidence>
<evidence type="ECO:0000313" key="9">
    <source>
        <dbReference type="EMBL" id="OYP53652.1"/>
    </source>
</evidence>
<evidence type="ECO:0000256" key="4">
    <source>
        <dbReference type="ARBA" id="ARBA00023136"/>
    </source>
</evidence>
<dbReference type="Pfam" id="PF07980">
    <property type="entry name" value="SusD_RagB"/>
    <property type="match status" value="1"/>
</dbReference>
<keyword evidence="6" id="KW-0802">TPR repeat</keyword>
<keyword evidence="4" id="KW-0472">Membrane</keyword>